<organism evidence="2 3">
    <name type="scientific">Massilia frigida</name>
    <dbReference type="NCBI Taxonomy" id="2609281"/>
    <lineage>
        <taxon>Bacteria</taxon>
        <taxon>Pseudomonadati</taxon>
        <taxon>Pseudomonadota</taxon>
        <taxon>Betaproteobacteria</taxon>
        <taxon>Burkholderiales</taxon>
        <taxon>Oxalobacteraceae</taxon>
        <taxon>Telluria group</taxon>
        <taxon>Massilia</taxon>
    </lineage>
</organism>
<dbReference type="InterPro" id="IPR038255">
    <property type="entry name" value="PBS_linker_sf"/>
</dbReference>
<dbReference type="EMBL" id="WHJG01000004">
    <property type="protein sequence ID" value="NHZ78770.1"/>
    <property type="molecule type" value="Genomic_DNA"/>
</dbReference>
<evidence type="ECO:0000313" key="3">
    <source>
        <dbReference type="Proteomes" id="UP000621455"/>
    </source>
</evidence>
<reference evidence="2 3" key="1">
    <citation type="submission" date="2019-10" db="EMBL/GenBank/DDBJ databases">
        <title>Taxonomy of Antarctic Massilia spp.: description of Massilia rubra sp. nov., Massilia aquatica sp. nov., Massilia mucilaginosa sp. nov., Massilia frigida sp. nov. isolated from streams, lakes and regoliths.</title>
        <authorList>
            <person name="Holochova P."/>
            <person name="Sedlacek I."/>
            <person name="Kralova S."/>
            <person name="Maslanova I."/>
            <person name="Busse H.-J."/>
            <person name="Stankova E."/>
            <person name="Vrbovska V."/>
            <person name="Kovarovic V."/>
            <person name="Bartak M."/>
            <person name="Svec P."/>
            <person name="Pantucek R."/>
        </authorList>
    </citation>
    <scope>NUCLEOTIDE SEQUENCE [LARGE SCALE GENOMIC DNA]</scope>
    <source>
        <strain evidence="2 3">CCM 8695</strain>
    </source>
</reference>
<sequence>MAAATEYTKVAQELYLSYFGRPADPAGLAAMTAALAAADAPTSTSGLDLAYKAGNVAVKELIDSFGTSAESQALYAGATTSQFVTAIFQNLFNRAPLQAGLTYWTGEIDAGRVTKAAAAHAILTGATDITGGADAAVIARKVAVAEGFTSAVDTDNEIASYKGAGAAAEARKLLANVTATTDAAVYQTTVNTTIANMVLGTIPGSNLDLTINKDSLVGTAQNDNFIGTFTNNDNTLQAGDRVNGGGGNDTLRADLGDSNNFAMTVETTSVETVVLRAQAISRDTTDNNTERTSKTQIDAQDMVGVLRWEDRDSRADLQIEDVRILPSQITRDITIAMVGTDPGNVDFGLYFDQHSLRAAPVAQSGATMRLQLMDTRAADAQLDPLKSNPYNGFTFKLDGKAIVVRSQEIDQAQTYDQLFTAISSAVANTPGIQNFKVTKGITFTAVDTQSGRPQTGTEINITNPGAGVIAIDDQSGWLAEAAVPANSGLHTAILTDTPATQAFKVTSTIILDDVGRGSNGGDLVIGGLSVGDTSNSKGVERFEITVERTSKLQTINSTNNALEEVNLVNGVTKGNLSVIGNQNLINSAFNPNALFPLTPLIDAIGTIGGLPTGGTPVGTRSDFPMPGTVTQRGGSQHGDIYGFHDVRLIDGSTLSGDLSFTAVVTDRSIAKYVNKVDTQADAAVDNIAFTYTGGAGSDTMIVDLDAAVAGSRARIESGLEDFTFSMVGGAGNDALTLRIAPNVAGGGVTATTNWANNQDLNNNISISGGDGNDTIRKLGDGDSRISGGAGDDTIYSENTGRQPVNVLVYGSAVPVASSTNAAWVFNTVDQNPLNLDADRFVSDTRSDFNNTYFLYNTKVNVTYKGIVSTITLANSNTYTATDRDINQAIKKAINLDPVLSKLLVATDAESNALHVTALSDGVHALNDLTIGFVAPSTGLSAADITAAAKAYGIVADASGANVYAAMVNSINALGIKGDYNSAFATALDPVVPATFVAMTGAESASISDNIITGGTGNDVIVLGNKEVIAVDLAAPTSTEFAVSNNETVVYAPAFGNDTIVNFDWTGAGIDHLDFTALGGTTLTNALTTDKSITIGTAVNVALTETAITALYAANNIAAQTHVYVAVDSVTSIGTVYQIADAIGANTATITKAGTIDLAQTIPAATSLWNSLTQANFVNSDAANYYLLEGAAGGVPAAIVPPTAVAYSMTGATGYNAGNNNNVTISVANNGSYTSTVSNYAAGDKFVFVAGTTVSVADGVAGDHEVTLTAVNGGNTQTIVVQNPVGDVVLPVMASVADFNTFFGAGSLVVSGAATTPINSSVTTIDASAGNVTFSVATGTYTTTVTGYADLDVFQFVTGSTLSIVNGNLTDGIIDVLAVNGGTTTTIHLTGLVAADDTAVGTSVANFNTTYGAGSLVVM</sequence>
<dbReference type="Gene3D" id="1.10.3130.20">
    <property type="entry name" value="Phycobilisome linker domain"/>
    <property type="match status" value="1"/>
</dbReference>
<dbReference type="InterPro" id="IPR025282">
    <property type="entry name" value="DUF4214"/>
</dbReference>
<keyword evidence="3" id="KW-1185">Reference proteome</keyword>
<dbReference type="InterPro" id="IPR011049">
    <property type="entry name" value="Serralysin-like_metalloprot_C"/>
</dbReference>
<protein>
    <submittedName>
        <fullName evidence="2">DUF4214 domain-containing protein</fullName>
    </submittedName>
</protein>
<name>A0ABX0NAI3_9BURK</name>
<accession>A0ABX0NAI3</accession>
<dbReference type="PRINTS" id="PR00313">
    <property type="entry name" value="CABNDNGRPT"/>
</dbReference>
<gene>
    <name evidence="2" type="ORF">F2P44_05680</name>
</gene>
<comment type="caution">
    <text evidence="2">The sequence shown here is derived from an EMBL/GenBank/DDBJ whole genome shotgun (WGS) entry which is preliminary data.</text>
</comment>
<evidence type="ECO:0000259" key="1">
    <source>
        <dbReference type="Pfam" id="PF13946"/>
    </source>
</evidence>
<dbReference type="Pfam" id="PF13946">
    <property type="entry name" value="DUF4214"/>
    <property type="match status" value="1"/>
</dbReference>
<dbReference type="Proteomes" id="UP000621455">
    <property type="component" value="Unassembled WGS sequence"/>
</dbReference>
<proteinExistence type="predicted"/>
<dbReference type="SUPFAM" id="SSF51120">
    <property type="entry name" value="beta-Roll"/>
    <property type="match status" value="2"/>
</dbReference>
<dbReference type="RefSeq" id="WP_167085753.1">
    <property type="nucleotide sequence ID" value="NZ_WHJG01000004.1"/>
</dbReference>
<evidence type="ECO:0000313" key="2">
    <source>
        <dbReference type="EMBL" id="NHZ78770.1"/>
    </source>
</evidence>
<feature type="domain" description="DUF4214" evidence="1">
    <location>
        <begin position="64"/>
        <end position="122"/>
    </location>
</feature>